<keyword evidence="1" id="KW-0732">Signal</keyword>
<dbReference type="RefSeq" id="WP_274687100.1">
    <property type="nucleotide sequence ID" value="NZ_JAPMOU010000002.1"/>
</dbReference>
<dbReference type="PANTHER" id="PTHR38787">
    <property type="entry name" value="REGULATORY P DOMAIN-CONTAINING PROTEIN"/>
    <property type="match status" value="1"/>
</dbReference>
<dbReference type="InterPro" id="IPR013211">
    <property type="entry name" value="LVIVD"/>
</dbReference>
<feature type="chain" id="PRO_5047412737" evidence="1">
    <location>
        <begin position="24"/>
        <end position="621"/>
    </location>
</feature>
<dbReference type="InterPro" id="IPR045474">
    <property type="entry name" value="GEVED"/>
</dbReference>
<reference evidence="3 4" key="1">
    <citation type="submission" date="2022-11" db="EMBL/GenBank/DDBJ databases">
        <title>Spartinivicinus poritis sp. nov., isolated from scleractinian coral Porites lutea.</title>
        <authorList>
            <person name="Zhang G."/>
            <person name="Cai L."/>
            <person name="Wei Q."/>
        </authorList>
    </citation>
    <scope>NUCLEOTIDE SEQUENCE [LARGE SCALE GENOMIC DNA]</scope>
    <source>
        <strain evidence="3 4">A2-2</strain>
    </source>
</reference>
<proteinExistence type="predicted"/>
<evidence type="ECO:0000259" key="2">
    <source>
        <dbReference type="Pfam" id="PF20009"/>
    </source>
</evidence>
<gene>
    <name evidence="3" type="ORF">ORQ98_01985</name>
</gene>
<sequence>MKRTRYIGRYALLMAGLSFPLLSFGHSAMFPDGFKFDDSNEGEKTQLLLDQATTRCVDGSASGYPCKNIDLHAFLAKENMGGGTANLNDIWGYTDPVTGAEIAIVGRTNGTSFVDITDPVNPVFLGFLPSHDNGSDSWRDVKTYNDHAFIVADGSGNKTHGLQVFDLSTLRYLPSPGQTLKETAHLGGFGNAHNIAINEDTGYAYIVGSNQCSGGLYMVNISNPVKPRYAGCFSADGYTHDTQCVIYKGQDARYFGREICVGYNEDTITIVDVTNKSNPKQLSRTPYQGAQYTHQGWFLNDSHNILIMNDELDEKRDGINTTSYIYDVSVLDNPVEIGRYVGPTSAIDHNLYTYNNYVFETNYRAGLRILSAKDIAAGKLAEVAYFDTIPGSNSAQFSGTWSNYIYFASGNIIMSDIGYGLFVVKPDWDAISNPDPTVEYCEASSNNASDEWVSSVKMGNFTNGSAAKRYSDFTAKVINLAKGKTNIQLKPAFSGIKYNEYWKIWVDLNKDGDFEDGGEEVFSSNYATSSTVNGHLAIPASASLGKTRLRVVMRYNAIPDACGTFNYGEVEDYTVNITADMALANNISGTVTSEKNEQEINVIAQQLQEQYFANLGMPNKR</sequence>
<dbReference type="NCBIfam" id="TIGR04312">
    <property type="entry name" value="choice_anch_B"/>
    <property type="match status" value="1"/>
</dbReference>
<dbReference type="Pfam" id="PF08309">
    <property type="entry name" value="LVIVD"/>
    <property type="match status" value="2"/>
</dbReference>
<name>A0ABT5U2Z5_9GAMM</name>
<comment type="caution">
    <text evidence="3">The sequence shown here is derived from an EMBL/GenBank/DDBJ whole genome shotgun (WGS) entry which is preliminary data.</text>
</comment>
<dbReference type="Pfam" id="PF20009">
    <property type="entry name" value="GEVED"/>
    <property type="match status" value="1"/>
</dbReference>
<dbReference type="Proteomes" id="UP001528823">
    <property type="component" value="Unassembled WGS sequence"/>
</dbReference>
<accession>A0ABT5U2Z5</accession>
<organism evidence="3 4">
    <name type="scientific">Spartinivicinus poritis</name>
    <dbReference type="NCBI Taxonomy" id="2994640"/>
    <lineage>
        <taxon>Bacteria</taxon>
        <taxon>Pseudomonadati</taxon>
        <taxon>Pseudomonadota</taxon>
        <taxon>Gammaproteobacteria</taxon>
        <taxon>Oceanospirillales</taxon>
        <taxon>Zooshikellaceae</taxon>
        <taxon>Spartinivicinus</taxon>
    </lineage>
</organism>
<protein>
    <submittedName>
        <fullName evidence="3">Choice-of-anchor B family protein</fullName>
    </submittedName>
</protein>
<evidence type="ECO:0000313" key="4">
    <source>
        <dbReference type="Proteomes" id="UP001528823"/>
    </source>
</evidence>
<feature type="signal peptide" evidence="1">
    <location>
        <begin position="1"/>
        <end position="23"/>
    </location>
</feature>
<dbReference type="EMBL" id="JAPMOU010000002">
    <property type="protein sequence ID" value="MDE1460728.1"/>
    <property type="molecule type" value="Genomic_DNA"/>
</dbReference>
<keyword evidence="4" id="KW-1185">Reference proteome</keyword>
<feature type="domain" description="GEVED" evidence="2">
    <location>
        <begin position="501"/>
        <end position="576"/>
    </location>
</feature>
<evidence type="ECO:0000256" key="1">
    <source>
        <dbReference type="SAM" id="SignalP"/>
    </source>
</evidence>
<dbReference type="PANTHER" id="PTHR38787:SF3">
    <property type="entry name" value="REGULATORY P DOMAIN-CONTAINING PROTEIN"/>
    <property type="match status" value="1"/>
</dbReference>
<evidence type="ECO:0000313" key="3">
    <source>
        <dbReference type="EMBL" id="MDE1460728.1"/>
    </source>
</evidence>
<dbReference type="InterPro" id="IPR027589">
    <property type="entry name" value="Choice_anch_B"/>
</dbReference>